<dbReference type="InterPro" id="IPR051017">
    <property type="entry name" value="Aldolase-II_Adducin_sf"/>
</dbReference>
<dbReference type="PANTHER" id="PTHR10672">
    <property type="entry name" value="ADDUCIN"/>
    <property type="match status" value="1"/>
</dbReference>
<dbReference type="PANTHER" id="PTHR10672:SF21">
    <property type="entry name" value="CLASS II ALDOLASE_ADDUCIN N-TERMINAL DOMAIN-CONTAINING PROTEIN"/>
    <property type="match status" value="1"/>
</dbReference>
<evidence type="ECO:0000313" key="3">
    <source>
        <dbReference type="EMBL" id="MEK0084153.1"/>
    </source>
</evidence>
<reference evidence="3 4" key="1">
    <citation type="submission" date="2024-01" db="EMBL/GenBank/DDBJ databases">
        <title>Multi-omics insights into the function and evolution of sodium benzoate biodegradation pathways in Benzoatithermus flavus gen. nov., sp. nov. from hot spring.</title>
        <authorList>
            <person name="Hu C.-J."/>
            <person name="Li W.-J."/>
        </authorList>
    </citation>
    <scope>NUCLEOTIDE SEQUENCE [LARGE SCALE GENOMIC DNA]</scope>
    <source>
        <strain evidence="3 4">SYSU G07066</strain>
    </source>
</reference>
<protein>
    <submittedName>
        <fullName evidence="3">Class II aldolase/adducin family protein</fullName>
    </submittedName>
</protein>
<dbReference type="SMART" id="SM01007">
    <property type="entry name" value="Aldolase_II"/>
    <property type="match status" value="1"/>
</dbReference>
<accession>A0ABU8XUS1</accession>
<dbReference type="RefSeq" id="WP_418160000.1">
    <property type="nucleotide sequence ID" value="NZ_JBBLZC010000012.1"/>
</dbReference>
<organism evidence="3 4">
    <name type="scientific">Benzoatithermus flavus</name>
    <dbReference type="NCBI Taxonomy" id="3108223"/>
    <lineage>
        <taxon>Bacteria</taxon>
        <taxon>Pseudomonadati</taxon>
        <taxon>Pseudomonadota</taxon>
        <taxon>Alphaproteobacteria</taxon>
        <taxon>Geminicoccales</taxon>
        <taxon>Geminicoccaceae</taxon>
        <taxon>Benzoatithermus</taxon>
    </lineage>
</organism>
<name>A0ABU8XUS1_9PROT</name>
<proteinExistence type="inferred from homology"/>
<keyword evidence="4" id="KW-1185">Reference proteome</keyword>
<dbReference type="Gene3D" id="3.40.225.10">
    <property type="entry name" value="Class II aldolase/adducin N-terminal domain"/>
    <property type="match status" value="1"/>
</dbReference>
<sequence>MAAATVTRLDIDTIERQARIDLAAAFRLTARFGWHEAVANHFSLALDPEGKRILINPRWRHFARIKASDLLLLDVDDPRVMQRPDAPDPTAWCIHSALHRLRPEIRCVLHTHMPYATTLTSLEDSRLLPIDQNSMRFFGRIAYDDAYGGFALTQDEGERIAKALGDKPIAFLKNHGVIVTGRSVAHAFDELYYLEKACQHLVLAYSTGRKLHPVSDNMAAAMAREWDEYEGFAEAHFNELKAILDNEDPSYAT</sequence>
<comment type="similarity">
    <text evidence="1">Belongs to the aldolase class II family.</text>
</comment>
<evidence type="ECO:0000259" key="2">
    <source>
        <dbReference type="SMART" id="SM01007"/>
    </source>
</evidence>
<dbReference type="Pfam" id="PF00596">
    <property type="entry name" value="Aldolase_II"/>
    <property type="match status" value="1"/>
</dbReference>
<dbReference type="NCBIfam" id="NF005689">
    <property type="entry name" value="PRK07490.1"/>
    <property type="match status" value="1"/>
</dbReference>
<evidence type="ECO:0000313" key="4">
    <source>
        <dbReference type="Proteomes" id="UP001375743"/>
    </source>
</evidence>
<dbReference type="EMBL" id="JBBLZC010000012">
    <property type="protein sequence ID" value="MEK0084153.1"/>
    <property type="molecule type" value="Genomic_DNA"/>
</dbReference>
<feature type="domain" description="Class II aldolase/adducin N-terminal" evidence="2">
    <location>
        <begin position="20"/>
        <end position="202"/>
    </location>
</feature>
<dbReference type="SUPFAM" id="SSF53639">
    <property type="entry name" value="AraD/HMP-PK domain-like"/>
    <property type="match status" value="1"/>
</dbReference>
<dbReference type="Proteomes" id="UP001375743">
    <property type="component" value="Unassembled WGS sequence"/>
</dbReference>
<evidence type="ECO:0000256" key="1">
    <source>
        <dbReference type="ARBA" id="ARBA00037961"/>
    </source>
</evidence>
<dbReference type="InterPro" id="IPR036409">
    <property type="entry name" value="Aldolase_II/adducin_N_sf"/>
</dbReference>
<gene>
    <name evidence="3" type="ORF">U1T56_13390</name>
</gene>
<dbReference type="InterPro" id="IPR001303">
    <property type="entry name" value="Aldolase_II/adducin_N"/>
</dbReference>
<comment type="caution">
    <text evidence="3">The sequence shown here is derived from an EMBL/GenBank/DDBJ whole genome shotgun (WGS) entry which is preliminary data.</text>
</comment>